<gene>
    <name evidence="3" type="ORF">IAC35_05520</name>
</gene>
<dbReference type="Proteomes" id="UP000886881">
    <property type="component" value="Unassembled WGS sequence"/>
</dbReference>
<reference evidence="3" key="1">
    <citation type="submission" date="2020-10" db="EMBL/GenBank/DDBJ databases">
        <authorList>
            <person name="Gilroy R."/>
        </authorList>
    </citation>
    <scope>NUCLEOTIDE SEQUENCE</scope>
    <source>
        <strain evidence="3">ChiHecec2B26-709</strain>
    </source>
</reference>
<feature type="chain" id="PRO_5039283446" evidence="1">
    <location>
        <begin position="23"/>
        <end position="147"/>
    </location>
</feature>
<evidence type="ECO:0000313" key="3">
    <source>
        <dbReference type="EMBL" id="HIT47298.1"/>
    </source>
</evidence>
<feature type="domain" description="Putative beta-lactamase-inhibitor-like PepSY-like" evidence="2">
    <location>
        <begin position="64"/>
        <end position="143"/>
    </location>
</feature>
<comment type="caution">
    <text evidence="3">The sequence shown here is derived from an EMBL/GenBank/DDBJ whole genome shotgun (WGS) entry which is preliminary data.</text>
</comment>
<keyword evidence="1" id="KW-0732">Signal</keyword>
<dbReference type="SUPFAM" id="SSF160574">
    <property type="entry name" value="BT0923-like"/>
    <property type="match status" value="1"/>
</dbReference>
<dbReference type="InterPro" id="IPR021533">
    <property type="entry name" value="PepSY-like"/>
</dbReference>
<dbReference type="EMBL" id="DVLC01000105">
    <property type="protein sequence ID" value="HIT47298.1"/>
    <property type="molecule type" value="Genomic_DNA"/>
</dbReference>
<evidence type="ECO:0000313" key="4">
    <source>
        <dbReference type="Proteomes" id="UP000886881"/>
    </source>
</evidence>
<evidence type="ECO:0000256" key="1">
    <source>
        <dbReference type="SAM" id="SignalP"/>
    </source>
</evidence>
<organism evidence="3 4">
    <name type="scientific">Candidatus Cryptobacteroides merdipullorum</name>
    <dbReference type="NCBI Taxonomy" id="2840771"/>
    <lineage>
        <taxon>Bacteria</taxon>
        <taxon>Pseudomonadati</taxon>
        <taxon>Bacteroidota</taxon>
        <taxon>Bacteroidia</taxon>
        <taxon>Bacteroidales</taxon>
        <taxon>Candidatus Cryptobacteroides</taxon>
    </lineage>
</organism>
<sequence length="147" mass="16686">MKKTIMLILAGLILLNPLRAETDDDRPITIEELPSEARNFISLHFPGERVALALMEKDFPDIDYKVVFATGAMAEFDRQGLWTEISCRYSEMPAGIVPEPMEAKAAELYPDSRVTEIERGRKGYELKLDNGMELTFGTDFRLLDIDD</sequence>
<proteinExistence type="predicted"/>
<dbReference type="Gene3D" id="3.40.1420.30">
    <property type="match status" value="1"/>
</dbReference>
<evidence type="ECO:0000259" key="2">
    <source>
        <dbReference type="Pfam" id="PF11396"/>
    </source>
</evidence>
<dbReference type="AlphaFoldDB" id="A0A9D1GN80"/>
<name>A0A9D1GN80_9BACT</name>
<feature type="signal peptide" evidence="1">
    <location>
        <begin position="1"/>
        <end position="22"/>
    </location>
</feature>
<protein>
    <submittedName>
        <fullName evidence="3">PepSY-like domain-containing protein</fullName>
    </submittedName>
</protein>
<reference evidence="3" key="2">
    <citation type="journal article" date="2021" name="PeerJ">
        <title>Extensive microbial diversity within the chicken gut microbiome revealed by metagenomics and culture.</title>
        <authorList>
            <person name="Gilroy R."/>
            <person name="Ravi A."/>
            <person name="Getino M."/>
            <person name="Pursley I."/>
            <person name="Horton D.L."/>
            <person name="Alikhan N.F."/>
            <person name="Baker D."/>
            <person name="Gharbi K."/>
            <person name="Hall N."/>
            <person name="Watson M."/>
            <person name="Adriaenssens E.M."/>
            <person name="Foster-Nyarko E."/>
            <person name="Jarju S."/>
            <person name="Secka A."/>
            <person name="Antonio M."/>
            <person name="Oren A."/>
            <person name="Chaudhuri R.R."/>
            <person name="La Ragione R."/>
            <person name="Hildebrand F."/>
            <person name="Pallen M.J."/>
        </authorList>
    </citation>
    <scope>NUCLEOTIDE SEQUENCE</scope>
    <source>
        <strain evidence="3">ChiHecec2B26-709</strain>
    </source>
</reference>
<dbReference type="Pfam" id="PF11396">
    <property type="entry name" value="PepSY_like"/>
    <property type="match status" value="1"/>
</dbReference>
<accession>A0A9D1GN80</accession>